<feature type="transmembrane region" description="Helical" evidence="6">
    <location>
        <begin position="160"/>
        <end position="178"/>
    </location>
</feature>
<evidence type="ECO:0000313" key="7">
    <source>
        <dbReference type="EMBL" id="GHO95079.1"/>
    </source>
</evidence>
<dbReference type="CDD" id="cd06581">
    <property type="entry name" value="TM_PBP1_LivM_like"/>
    <property type="match status" value="1"/>
</dbReference>
<proteinExistence type="predicted"/>
<feature type="transmembrane region" description="Helical" evidence="6">
    <location>
        <begin position="54"/>
        <end position="71"/>
    </location>
</feature>
<protein>
    <submittedName>
        <fullName evidence="7">Branched-chain amino acid ABC transporter permease</fullName>
    </submittedName>
</protein>
<name>A0A8J3N1D9_9CHLR</name>
<reference evidence="7" key="1">
    <citation type="submission" date="2020-10" db="EMBL/GenBank/DDBJ databases">
        <title>Taxonomic study of unclassified bacteria belonging to the class Ktedonobacteria.</title>
        <authorList>
            <person name="Yabe S."/>
            <person name="Wang C.M."/>
            <person name="Zheng Y."/>
            <person name="Sakai Y."/>
            <person name="Cavaletti L."/>
            <person name="Monciardini P."/>
            <person name="Donadio S."/>
        </authorList>
    </citation>
    <scope>NUCLEOTIDE SEQUENCE</scope>
    <source>
        <strain evidence="7">ID150040</strain>
    </source>
</reference>
<keyword evidence="2" id="KW-1003">Cell membrane</keyword>
<feature type="transmembrane region" description="Helical" evidence="6">
    <location>
        <begin position="28"/>
        <end position="47"/>
    </location>
</feature>
<feature type="transmembrane region" description="Helical" evidence="6">
    <location>
        <begin position="242"/>
        <end position="264"/>
    </location>
</feature>
<evidence type="ECO:0000256" key="6">
    <source>
        <dbReference type="SAM" id="Phobius"/>
    </source>
</evidence>
<evidence type="ECO:0000256" key="1">
    <source>
        <dbReference type="ARBA" id="ARBA00004651"/>
    </source>
</evidence>
<comment type="subcellular location">
    <subcellularLocation>
        <location evidence="1">Cell membrane</location>
        <topology evidence="1">Multi-pass membrane protein</topology>
    </subcellularLocation>
</comment>
<feature type="transmembrane region" description="Helical" evidence="6">
    <location>
        <begin position="209"/>
        <end position="230"/>
    </location>
</feature>
<dbReference type="RefSeq" id="WP_220205782.1">
    <property type="nucleotide sequence ID" value="NZ_BNJK01000001.1"/>
</dbReference>
<feature type="transmembrane region" description="Helical" evidence="6">
    <location>
        <begin position="285"/>
        <end position="306"/>
    </location>
</feature>
<dbReference type="InterPro" id="IPR001851">
    <property type="entry name" value="ABC_transp_permease"/>
</dbReference>
<keyword evidence="5 6" id="KW-0472">Membrane</keyword>
<organism evidence="7 8">
    <name type="scientific">Reticulibacter mediterranei</name>
    <dbReference type="NCBI Taxonomy" id="2778369"/>
    <lineage>
        <taxon>Bacteria</taxon>
        <taxon>Bacillati</taxon>
        <taxon>Chloroflexota</taxon>
        <taxon>Ktedonobacteria</taxon>
        <taxon>Ktedonobacterales</taxon>
        <taxon>Reticulibacteraceae</taxon>
        <taxon>Reticulibacter</taxon>
    </lineage>
</organism>
<evidence type="ECO:0000256" key="4">
    <source>
        <dbReference type="ARBA" id="ARBA00022989"/>
    </source>
</evidence>
<evidence type="ECO:0000256" key="2">
    <source>
        <dbReference type="ARBA" id="ARBA00022475"/>
    </source>
</evidence>
<sequence length="332" mass="36476">MKRVKTISLLLLLLLALSFPLFFPNPAVTSVAVFTLLFAAAATGWNIFSGYTGYIALGHAAYFGVGAYALAIMCQDWKVPGGYLPFLLVPVAGLVAMLFSIPLGWIALRVRRHTFVVVTIAMFFILQLLTYNLTGITKGSTGLSLPIPTDWGGDFFNTPFYYTSLALLLVAIAVSWWVRNSKYGLGLLAIRDDEDRALSLGVKTGMSKLTAFMISALIVGMVGATWAYFVESIYPAVAFDPLFDLAVALMAFLGGLGSLTGPILGAFVLESTQQYFTLQFSESSYYLVIYGILFLVTMLLMPRGIIPTLQARWSKYQITRKQEPVHRQYGTN</sequence>
<evidence type="ECO:0000256" key="5">
    <source>
        <dbReference type="ARBA" id="ARBA00023136"/>
    </source>
</evidence>
<keyword evidence="8" id="KW-1185">Reference proteome</keyword>
<evidence type="ECO:0000313" key="8">
    <source>
        <dbReference type="Proteomes" id="UP000597444"/>
    </source>
</evidence>
<feature type="transmembrane region" description="Helical" evidence="6">
    <location>
        <begin position="83"/>
        <end position="108"/>
    </location>
</feature>
<dbReference type="Proteomes" id="UP000597444">
    <property type="component" value="Unassembled WGS sequence"/>
</dbReference>
<feature type="transmembrane region" description="Helical" evidence="6">
    <location>
        <begin position="115"/>
        <end position="134"/>
    </location>
</feature>
<keyword evidence="4 6" id="KW-1133">Transmembrane helix</keyword>
<dbReference type="EMBL" id="BNJK01000001">
    <property type="protein sequence ID" value="GHO95079.1"/>
    <property type="molecule type" value="Genomic_DNA"/>
</dbReference>
<evidence type="ECO:0000256" key="3">
    <source>
        <dbReference type="ARBA" id="ARBA00022692"/>
    </source>
</evidence>
<accession>A0A8J3N1D9</accession>
<dbReference type="InterPro" id="IPR043428">
    <property type="entry name" value="LivM-like"/>
</dbReference>
<dbReference type="GO" id="GO:0015658">
    <property type="term" value="F:branched-chain amino acid transmembrane transporter activity"/>
    <property type="evidence" value="ECO:0007669"/>
    <property type="project" value="InterPro"/>
</dbReference>
<comment type="caution">
    <text evidence="7">The sequence shown here is derived from an EMBL/GenBank/DDBJ whole genome shotgun (WGS) entry which is preliminary data.</text>
</comment>
<dbReference type="Pfam" id="PF02653">
    <property type="entry name" value="BPD_transp_2"/>
    <property type="match status" value="1"/>
</dbReference>
<dbReference type="PANTHER" id="PTHR30482:SF10">
    <property type="entry name" value="HIGH-AFFINITY BRANCHED-CHAIN AMINO ACID TRANSPORT PROTEIN BRAE"/>
    <property type="match status" value="1"/>
</dbReference>
<keyword evidence="3 6" id="KW-0812">Transmembrane</keyword>
<dbReference type="GO" id="GO:0005886">
    <property type="term" value="C:plasma membrane"/>
    <property type="evidence" value="ECO:0007669"/>
    <property type="project" value="UniProtKB-SubCell"/>
</dbReference>
<dbReference type="PANTHER" id="PTHR30482">
    <property type="entry name" value="HIGH-AFFINITY BRANCHED-CHAIN AMINO ACID TRANSPORT SYSTEM PERMEASE"/>
    <property type="match status" value="1"/>
</dbReference>
<dbReference type="AlphaFoldDB" id="A0A8J3N1D9"/>
<gene>
    <name evidence="7" type="ORF">KSF_051270</name>
</gene>